<dbReference type="Gene3D" id="3.30.710.10">
    <property type="entry name" value="Potassium Channel Kv1.1, Chain A"/>
    <property type="match status" value="1"/>
</dbReference>
<name>A0A2U7UEV2_9VIRU</name>
<dbReference type="SUPFAM" id="SSF54695">
    <property type="entry name" value="POZ domain"/>
    <property type="match status" value="1"/>
</dbReference>
<dbReference type="GeneID" id="36841428"/>
<dbReference type="EMBL" id="MG011691">
    <property type="protein sequence ID" value="AVK76973.1"/>
    <property type="molecule type" value="Genomic_DNA"/>
</dbReference>
<protein>
    <submittedName>
        <fullName evidence="4">Ubiquitin-specific protease incomplete domain containing protein</fullName>
    </submittedName>
</protein>
<dbReference type="GO" id="GO:0051260">
    <property type="term" value="P:protein homooligomerization"/>
    <property type="evidence" value="ECO:0007669"/>
    <property type="project" value="InterPro"/>
</dbReference>
<reference evidence="4" key="1">
    <citation type="journal article" date="2018" name="Nat. Commun.">
        <title>Diversity and evolution of the emerging Pandoraviridae family.</title>
        <authorList>
            <person name="Legendre M."/>
            <person name="Fabre E."/>
            <person name="Poirot O."/>
            <person name="Jeudy S."/>
            <person name="Lartigue A."/>
            <person name="Alempic J.M."/>
            <person name="Beucher L."/>
            <person name="Philippe N."/>
            <person name="Bertaux L."/>
            <person name="Christo-Foroux E."/>
            <person name="Labadie K."/>
            <person name="Coute Y."/>
            <person name="Abergel C."/>
            <person name="Claverie J.M."/>
        </authorList>
    </citation>
    <scope>NUCLEOTIDE SEQUENCE [LARGE SCALE GENOMIC DNA]</scope>
    <source>
        <strain evidence="4">Macleodensis</strain>
    </source>
</reference>
<dbReference type="InterPro" id="IPR024729">
    <property type="entry name" value="USP7_ICP0-binding_dom"/>
</dbReference>
<dbReference type="KEGG" id="vg:36841428"/>
<feature type="domain" description="Ubiquitin carboxyl-terminal hydrolase 7 ICP0-binding" evidence="3">
    <location>
        <begin position="184"/>
        <end position="285"/>
    </location>
</feature>
<dbReference type="GO" id="GO:0008233">
    <property type="term" value="F:peptidase activity"/>
    <property type="evidence" value="ECO:0007669"/>
    <property type="project" value="UniProtKB-KW"/>
</dbReference>
<dbReference type="Pfam" id="PF12436">
    <property type="entry name" value="USP7_ICP0_bdg"/>
    <property type="match status" value="1"/>
</dbReference>
<feature type="domain" description="Potassium channel tetramerisation-type BTB" evidence="2">
    <location>
        <begin position="43"/>
        <end position="117"/>
    </location>
</feature>
<evidence type="ECO:0000259" key="2">
    <source>
        <dbReference type="Pfam" id="PF02214"/>
    </source>
</evidence>
<dbReference type="GO" id="GO:0006508">
    <property type="term" value="P:proteolysis"/>
    <property type="evidence" value="ECO:0007669"/>
    <property type="project" value="UniProtKB-KW"/>
</dbReference>
<keyword evidence="4" id="KW-0645">Protease</keyword>
<organism evidence="4">
    <name type="scientific">Pandoravirus macleodensis</name>
    <dbReference type="NCBI Taxonomy" id="2107707"/>
    <lineage>
        <taxon>Viruses</taxon>
        <taxon>Pandoravirus</taxon>
    </lineage>
</organism>
<dbReference type="Proteomes" id="UP000249758">
    <property type="component" value="Segment"/>
</dbReference>
<dbReference type="RefSeq" id="YP_009480969.1">
    <property type="nucleotide sequence ID" value="NC_037665.1"/>
</dbReference>
<evidence type="ECO:0000259" key="3">
    <source>
        <dbReference type="Pfam" id="PF12436"/>
    </source>
</evidence>
<dbReference type="Pfam" id="PF02214">
    <property type="entry name" value="BTB_2"/>
    <property type="match status" value="1"/>
</dbReference>
<keyword evidence="4" id="KW-0378">Hydrolase</keyword>
<evidence type="ECO:0000313" key="4">
    <source>
        <dbReference type="EMBL" id="AVK76973.1"/>
    </source>
</evidence>
<dbReference type="InterPro" id="IPR011333">
    <property type="entry name" value="SKP1/BTB/POZ_sf"/>
</dbReference>
<gene>
    <name evidence="4" type="ORF">pmac_cds_285</name>
</gene>
<proteinExistence type="predicted"/>
<keyword evidence="1" id="KW-0833">Ubl conjugation pathway</keyword>
<evidence type="ECO:0000256" key="1">
    <source>
        <dbReference type="ARBA" id="ARBA00022786"/>
    </source>
</evidence>
<accession>A0A2U7UEV2</accession>
<sequence length="310" mass="33982">MRNDNGDGRKHDIADHCRRRCCACCMSASCERIQATAQTNGLVHLNVRGTRMTTSRTTFDVAPRGSLVRRMFGTDAEATWAPVQLPDGSYFVDLNPRWFEAVLDVLRHGQSALSATKPEDRAGAACVADYLGIDLDVQPSATEPPYQRQLPTTTTVIVVGPGALNQCTRDLWDATEMRATETTYVKRIEASCTALAQPSGPILVFVRHFDRDAEALSAPRPMVVDPGVRVFDALPDICHAVGVHRPDGGIPLVFEEVVEDMVIRVNCDGTFCDAEIGYGDLLWIEWSTSLGFDPDCIDDDLLARITVVAD</sequence>
<dbReference type="InterPro" id="IPR003131">
    <property type="entry name" value="T1-type_BTB"/>
</dbReference>